<accession>A0AAD4IIP9</accession>
<sequence>MSFNTAAPPETIEYRQHDSTANNNATVDKNEKPVFFFDIDNCLYPKSLDIHRMMAELIDQFFQNHLSLSQEDANELHYRYYREYGLAIEGLVRHHKVNALEYNSKVDDALPLEDVIKPNPELRKLIEDIDTSKVRLWLFTNAYITHGKRVVKLLQIDDLFEGITFCDYGSDKFYCKPHVEMFDKAMAEAGIKSNEKCYFVDDSYINCKAAEERGWKTAHLLDENDPAPAQPASKYQIRSLQELRKIFPEVFKTISNYDFHDGHNPNPTRPAVLRFAPNTSFNDSSDHATTLANHANQLPVLSEKVTPQRKPLLRLELRDLSSDGARAFLRLIHASNALESAVNAVLKHLYSGLPKSCIPGTRSVTLILREMDGVAYTTGRDLDDDHKEIHLNTSYISHVPESRQKEEIMGVIVHEMVHYWQHSGFGSAPVGLTEGVADWVRLKAGYAPPHWKRHGDCDWDAGYERTGYFLKWLEKEHGKDVVRRINEGLREEKYDGEKLWKGCCGESVEELWKAYKKSLEDHK</sequence>
<dbReference type="SFLD" id="SFLDG01132">
    <property type="entry name" value="C1.5.3:_5'-Nucleotidase_Like"/>
    <property type="match status" value="1"/>
</dbReference>
<proteinExistence type="predicted"/>
<keyword evidence="2" id="KW-0378">Hydrolase</keyword>
<dbReference type="Pfam" id="PF04450">
    <property type="entry name" value="BSP"/>
    <property type="match status" value="1"/>
</dbReference>
<dbReference type="GO" id="GO:0008252">
    <property type="term" value="F:nucleotidase activity"/>
    <property type="evidence" value="ECO:0007669"/>
    <property type="project" value="TreeGrafter"/>
</dbReference>
<dbReference type="Pfam" id="PF00702">
    <property type="entry name" value="Hydrolase"/>
    <property type="match status" value="1"/>
</dbReference>
<dbReference type="NCBIfam" id="TIGR01509">
    <property type="entry name" value="HAD-SF-IA-v3"/>
    <property type="match status" value="1"/>
</dbReference>
<dbReference type="InterPro" id="IPR006439">
    <property type="entry name" value="HAD-SF_hydro_IA"/>
</dbReference>
<evidence type="ECO:0000313" key="3">
    <source>
        <dbReference type="Proteomes" id="UP001199106"/>
    </source>
</evidence>
<evidence type="ECO:0000313" key="2">
    <source>
        <dbReference type="EMBL" id="KAG9195330.1"/>
    </source>
</evidence>
<dbReference type="SUPFAM" id="SSF56784">
    <property type="entry name" value="HAD-like"/>
    <property type="match status" value="1"/>
</dbReference>
<dbReference type="FunFam" id="1.10.150.450:FF:000001">
    <property type="entry name" value="SDT1p Pyrimidine nucleotidase"/>
    <property type="match status" value="1"/>
</dbReference>
<comment type="caution">
    <text evidence="2">The sequence shown here is derived from an EMBL/GenBank/DDBJ whole genome shotgun (WGS) entry which is preliminary data.</text>
</comment>
<dbReference type="InterPro" id="IPR036412">
    <property type="entry name" value="HAD-like_sf"/>
</dbReference>
<dbReference type="GO" id="GO:0006206">
    <property type="term" value="P:pyrimidine nucleobase metabolic process"/>
    <property type="evidence" value="ECO:0007669"/>
    <property type="project" value="TreeGrafter"/>
</dbReference>
<protein>
    <submittedName>
        <fullName evidence="2">Pyrimidine and pyridine-specific 5'-nucleotidase</fullName>
        <ecNumber evidence="2">3.1.3.-</ecNumber>
    </submittedName>
</protein>
<dbReference type="SFLD" id="SFLDS00003">
    <property type="entry name" value="Haloacid_Dehalogenase"/>
    <property type="match status" value="1"/>
</dbReference>
<dbReference type="GO" id="GO:0009166">
    <property type="term" value="P:nucleotide catabolic process"/>
    <property type="evidence" value="ECO:0007669"/>
    <property type="project" value="TreeGrafter"/>
</dbReference>
<dbReference type="SFLD" id="SFLDG01129">
    <property type="entry name" value="C1.5:_HAD__Beta-PGM__Phosphata"/>
    <property type="match status" value="1"/>
</dbReference>
<dbReference type="InterPro" id="IPR007541">
    <property type="entry name" value="Uncharacterised_BSP"/>
</dbReference>
<name>A0AAD4IIP9_9PLEO</name>
<dbReference type="NCBIfam" id="TIGR01993">
    <property type="entry name" value="Pyr-5-nucltdase"/>
    <property type="match status" value="1"/>
</dbReference>
<feature type="region of interest" description="Disordered" evidence="1">
    <location>
        <begin position="1"/>
        <end position="26"/>
    </location>
</feature>
<dbReference type="InterPro" id="IPR023214">
    <property type="entry name" value="HAD_sf"/>
</dbReference>
<gene>
    <name evidence="2" type="ORF">G6011_00451</name>
</gene>
<evidence type="ECO:0000256" key="1">
    <source>
        <dbReference type="SAM" id="MobiDB-lite"/>
    </source>
</evidence>
<organism evidence="2 3">
    <name type="scientific">Alternaria panax</name>
    <dbReference type="NCBI Taxonomy" id="48097"/>
    <lineage>
        <taxon>Eukaryota</taxon>
        <taxon>Fungi</taxon>
        <taxon>Dikarya</taxon>
        <taxon>Ascomycota</taxon>
        <taxon>Pezizomycotina</taxon>
        <taxon>Dothideomycetes</taxon>
        <taxon>Pleosporomycetidae</taxon>
        <taxon>Pleosporales</taxon>
        <taxon>Pleosporineae</taxon>
        <taxon>Pleosporaceae</taxon>
        <taxon>Alternaria</taxon>
        <taxon>Alternaria sect. Panax</taxon>
    </lineage>
</organism>
<dbReference type="Gene3D" id="1.10.150.450">
    <property type="match status" value="1"/>
</dbReference>
<dbReference type="EMBL" id="JAANER010000001">
    <property type="protein sequence ID" value="KAG9195330.1"/>
    <property type="molecule type" value="Genomic_DNA"/>
</dbReference>
<dbReference type="PANTHER" id="PTHR47438">
    <property type="entry name" value="PHOSPHATE METABOLISM PROTEIN 8-RELATED"/>
    <property type="match status" value="1"/>
</dbReference>
<keyword evidence="3" id="KW-1185">Reference proteome</keyword>
<dbReference type="Gene3D" id="3.40.50.1000">
    <property type="entry name" value="HAD superfamily/HAD-like"/>
    <property type="match status" value="1"/>
</dbReference>
<reference evidence="2" key="1">
    <citation type="submission" date="2021-07" db="EMBL/GenBank/DDBJ databases">
        <title>Genome Resource of American Ginseng Black Spot Pathogen Alternaria panax.</title>
        <authorList>
            <person name="Qiu C."/>
            <person name="Wang W."/>
            <person name="Liu Z."/>
        </authorList>
    </citation>
    <scope>NUCLEOTIDE SEQUENCE</scope>
    <source>
        <strain evidence="2">BNCC115425</strain>
    </source>
</reference>
<dbReference type="EC" id="3.1.3.-" evidence="2"/>
<dbReference type="PANTHER" id="PTHR47438:SF1">
    <property type="entry name" value="PHOSPHATE METABOLISM PROTEIN 8-RELATED"/>
    <property type="match status" value="1"/>
</dbReference>
<dbReference type="AlphaFoldDB" id="A0AAD4IIP9"/>
<dbReference type="Proteomes" id="UP001199106">
    <property type="component" value="Unassembled WGS sequence"/>
</dbReference>
<dbReference type="InterPro" id="IPR010237">
    <property type="entry name" value="Pyr-5-nucltdase"/>
</dbReference>
<dbReference type="InterPro" id="IPR052791">
    <property type="entry name" value="SSM1_domain"/>
</dbReference>